<proteinExistence type="predicted"/>
<gene>
    <name evidence="1" type="ORF">VP01_4275g3</name>
</gene>
<evidence type="ECO:0008006" key="3">
    <source>
        <dbReference type="Google" id="ProtNLM"/>
    </source>
</evidence>
<keyword evidence="2" id="KW-1185">Reference proteome</keyword>
<comment type="caution">
    <text evidence="1">The sequence shown here is derived from an EMBL/GenBank/DDBJ whole genome shotgun (WGS) entry which is preliminary data.</text>
</comment>
<protein>
    <recommendedName>
        <fullName evidence="3">Reverse transcriptase Ty1/copia-type domain-containing protein</fullName>
    </recommendedName>
</protein>
<dbReference type="VEuPathDB" id="FungiDB:VP01_4275g3"/>
<dbReference type="EMBL" id="LAVV01009363">
    <property type="protein sequence ID" value="KNZ50717.1"/>
    <property type="molecule type" value="Genomic_DNA"/>
</dbReference>
<organism evidence="1 2">
    <name type="scientific">Puccinia sorghi</name>
    <dbReference type="NCBI Taxonomy" id="27349"/>
    <lineage>
        <taxon>Eukaryota</taxon>
        <taxon>Fungi</taxon>
        <taxon>Dikarya</taxon>
        <taxon>Basidiomycota</taxon>
        <taxon>Pucciniomycotina</taxon>
        <taxon>Pucciniomycetes</taxon>
        <taxon>Pucciniales</taxon>
        <taxon>Pucciniaceae</taxon>
        <taxon>Puccinia</taxon>
    </lineage>
</organism>
<name>A0A0L6UR49_9BASI</name>
<accession>A0A0L6UR49</accession>
<evidence type="ECO:0000313" key="2">
    <source>
        <dbReference type="Proteomes" id="UP000037035"/>
    </source>
</evidence>
<dbReference type="OrthoDB" id="413361at2759"/>
<dbReference type="Proteomes" id="UP000037035">
    <property type="component" value="Unassembled WGS sequence"/>
</dbReference>
<evidence type="ECO:0000313" key="1">
    <source>
        <dbReference type="EMBL" id="KNZ50717.1"/>
    </source>
</evidence>
<sequence length="56" mass="6341">MLSLDRRGNLGVSLPEGNVLKLKKAIYGLKHAPCAWHKTPDWLLQIGFQRCEAETH</sequence>
<reference evidence="1 2" key="1">
    <citation type="submission" date="2015-08" db="EMBL/GenBank/DDBJ databases">
        <title>Next Generation Sequencing and Analysis of the Genome of Puccinia sorghi L Schw, the Causal Agent of Maize Common Rust.</title>
        <authorList>
            <person name="Rochi L."/>
            <person name="Burguener G."/>
            <person name="Darino M."/>
            <person name="Turjanski A."/>
            <person name="Kreff E."/>
            <person name="Dieguez M.J."/>
            <person name="Sacco F."/>
        </authorList>
    </citation>
    <scope>NUCLEOTIDE SEQUENCE [LARGE SCALE GENOMIC DNA]</scope>
    <source>
        <strain evidence="1 2">RO10H11247</strain>
    </source>
</reference>
<dbReference type="AlphaFoldDB" id="A0A0L6UR49"/>